<organism evidence="2">
    <name type="scientific">viral metagenome</name>
    <dbReference type="NCBI Taxonomy" id="1070528"/>
    <lineage>
        <taxon>unclassified sequences</taxon>
        <taxon>metagenomes</taxon>
        <taxon>organismal metagenomes</taxon>
    </lineage>
</organism>
<evidence type="ECO:0000256" key="1">
    <source>
        <dbReference type="SAM" id="MobiDB-lite"/>
    </source>
</evidence>
<dbReference type="EMBL" id="MN739292">
    <property type="protein sequence ID" value="QHS97253.1"/>
    <property type="molecule type" value="Genomic_DNA"/>
</dbReference>
<reference evidence="2" key="1">
    <citation type="journal article" date="2020" name="Nature">
        <title>Giant virus diversity and host interactions through global metagenomics.</title>
        <authorList>
            <person name="Schulz F."/>
            <person name="Roux S."/>
            <person name="Paez-Espino D."/>
            <person name="Jungbluth S."/>
            <person name="Walsh D.A."/>
            <person name="Denef V.J."/>
            <person name="McMahon K.D."/>
            <person name="Konstantinidis K.T."/>
            <person name="Eloe-Fadrosh E.A."/>
            <person name="Kyrpides N.C."/>
            <person name="Woyke T."/>
        </authorList>
    </citation>
    <scope>NUCLEOTIDE SEQUENCE</scope>
    <source>
        <strain evidence="2">GVMAG-M-3300020169-51</strain>
    </source>
</reference>
<feature type="compositionally biased region" description="Basic residues" evidence="1">
    <location>
        <begin position="64"/>
        <end position="86"/>
    </location>
</feature>
<evidence type="ECO:0000313" key="2">
    <source>
        <dbReference type="EMBL" id="QHS97253.1"/>
    </source>
</evidence>
<dbReference type="AlphaFoldDB" id="A0A6C0C119"/>
<sequence>MSFAAFPGKDPQVVSILVEESLPGDIDIENISENKLLLLIDYIENNYDQRYNEYIKKNKIQPGGRRKKHKKKTKKRRKIRKRRKRKTIKQIRLNIIKSNKCIKCYESVVKKYKKCLRKCEKRKTRKRKK</sequence>
<proteinExistence type="predicted"/>
<accession>A0A6C0C119</accession>
<name>A0A6C0C119_9ZZZZ</name>
<protein>
    <submittedName>
        <fullName evidence="2">Uncharacterized protein</fullName>
    </submittedName>
</protein>
<feature type="region of interest" description="Disordered" evidence="1">
    <location>
        <begin position="57"/>
        <end position="86"/>
    </location>
</feature>